<protein>
    <recommendedName>
        <fullName evidence="5 11">Dihydrolipoyllysine-residue succinyltransferase component of 2-oxoglutarate dehydrogenase complex</fullName>
        <ecNumber evidence="4 11">2.3.1.61</ecNumber>
    </recommendedName>
    <alternativeName>
        <fullName evidence="11">2-oxoglutarate dehydrogenase complex component E2</fullName>
    </alternativeName>
</protein>
<sequence>MSSEILTPVLPESVADATVVAWSKKPGDAVKQDEVLVEIETDKVVLEVPAPFDGVLTEILEDAGATVTSSQLLGRMEAGAVAAKLAEAASAPKAEEAPAAPVAEAQTAPAVRKMMAENDLAAADVQGSGKQGRILKEDVQAAVAAKPESKPAAAPAPVASASAPKMEVAASGSRMEQRVPMTRLRARIAERLLHAKSSTAMLTTFNEIDMKPLMDLRNQYKDQFEKKHKAKLGFMSLFVKAAATALQRFPEINASIDGNDIVYHGYCDIGIAVSSDRGLVVPILRNTENMGLADIESGIAGYAAKAREGKLDMNDLSGGTFTITNGGVFGSLLSTPILNPPQSAILGMHSIQKRPVVVNDEIVIRPMMYVALSYDHRIVDGQGAVTFLKTIKELVENPVRLVLDV</sequence>
<evidence type="ECO:0000256" key="4">
    <source>
        <dbReference type="ARBA" id="ARBA00012945"/>
    </source>
</evidence>
<evidence type="ECO:0000256" key="11">
    <source>
        <dbReference type="RuleBase" id="RU361138"/>
    </source>
</evidence>
<evidence type="ECO:0000256" key="2">
    <source>
        <dbReference type="ARBA" id="ARBA00005145"/>
    </source>
</evidence>
<feature type="domain" description="Peripheral subunit-binding (PSBD)" evidence="13">
    <location>
        <begin position="106"/>
        <end position="143"/>
    </location>
</feature>
<evidence type="ECO:0000256" key="9">
    <source>
        <dbReference type="ARBA" id="ARBA00023315"/>
    </source>
</evidence>
<dbReference type="InterPro" id="IPR006255">
    <property type="entry name" value="SucB"/>
</dbReference>
<evidence type="ECO:0000256" key="8">
    <source>
        <dbReference type="ARBA" id="ARBA00022823"/>
    </source>
</evidence>
<dbReference type="PANTHER" id="PTHR43416:SF5">
    <property type="entry name" value="DIHYDROLIPOYLLYSINE-RESIDUE SUCCINYLTRANSFERASE COMPONENT OF 2-OXOGLUTARATE DEHYDROGENASE COMPLEX, MITOCHONDRIAL"/>
    <property type="match status" value="1"/>
</dbReference>
<gene>
    <name evidence="14" type="ORF">Thini_0356</name>
</gene>
<dbReference type="PROSITE" id="PS00189">
    <property type="entry name" value="LIPOYL"/>
    <property type="match status" value="1"/>
</dbReference>
<keyword evidence="15" id="KW-1185">Reference proteome</keyword>
<dbReference type="InterPro" id="IPR050537">
    <property type="entry name" value="2-oxoacid_dehydrogenase"/>
</dbReference>
<name>A0A656H8Q0_THINJ</name>
<evidence type="ECO:0000256" key="7">
    <source>
        <dbReference type="ARBA" id="ARBA00022679"/>
    </source>
</evidence>
<dbReference type="Gene3D" id="3.30.559.10">
    <property type="entry name" value="Chloramphenicol acetyltransferase-like domain"/>
    <property type="match status" value="1"/>
</dbReference>
<dbReference type="InterPro" id="IPR011053">
    <property type="entry name" value="Single_hybrid_motif"/>
</dbReference>
<dbReference type="PROSITE" id="PS51826">
    <property type="entry name" value="PSBD"/>
    <property type="match status" value="1"/>
</dbReference>
<dbReference type="InterPro" id="IPR036625">
    <property type="entry name" value="E3-bd_dom_sf"/>
</dbReference>
<dbReference type="InterPro" id="IPR001078">
    <property type="entry name" value="2-oxoacid_DH_actylTfrase"/>
</dbReference>
<keyword evidence="6 11" id="KW-0816">Tricarboxylic acid cycle</keyword>
<dbReference type="EMBL" id="JH651384">
    <property type="protein sequence ID" value="EIJ33011.1"/>
    <property type="molecule type" value="Genomic_DNA"/>
</dbReference>
<dbReference type="GO" id="GO:0045252">
    <property type="term" value="C:oxoglutarate dehydrogenase complex"/>
    <property type="evidence" value="ECO:0007669"/>
    <property type="project" value="UniProtKB-UniRule"/>
</dbReference>
<dbReference type="RefSeq" id="WP_002706974.1">
    <property type="nucleotide sequence ID" value="NZ_JH651384.1"/>
</dbReference>
<evidence type="ECO:0000256" key="10">
    <source>
        <dbReference type="ARBA" id="ARBA00052761"/>
    </source>
</evidence>
<dbReference type="InterPro" id="IPR023213">
    <property type="entry name" value="CAT-like_dom_sf"/>
</dbReference>
<evidence type="ECO:0000256" key="6">
    <source>
        <dbReference type="ARBA" id="ARBA00022532"/>
    </source>
</evidence>
<comment type="similarity">
    <text evidence="3 11">Belongs to the 2-oxoacid dehydrogenase family.</text>
</comment>
<organism evidence="14 15">
    <name type="scientific">Thiothrix nivea (strain ATCC 35100 / DSM 5205 / JP2)</name>
    <dbReference type="NCBI Taxonomy" id="870187"/>
    <lineage>
        <taxon>Bacteria</taxon>
        <taxon>Pseudomonadati</taxon>
        <taxon>Pseudomonadota</taxon>
        <taxon>Gammaproteobacteria</taxon>
        <taxon>Thiotrichales</taxon>
        <taxon>Thiotrichaceae</taxon>
        <taxon>Thiothrix</taxon>
    </lineage>
</organism>
<dbReference type="UniPathway" id="UPA00868">
    <property type="reaction ID" value="UER00840"/>
</dbReference>
<dbReference type="InterPro" id="IPR003016">
    <property type="entry name" value="2-oxoA_DH_lipoyl-BS"/>
</dbReference>
<evidence type="ECO:0000313" key="14">
    <source>
        <dbReference type="EMBL" id="EIJ33011.1"/>
    </source>
</evidence>
<dbReference type="Pfam" id="PF00364">
    <property type="entry name" value="Biotin_lipoyl"/>
    <property type="match status" value="1"/>
</dbReference>
<reference evidence="15" key="1">
    <citation type="journal article" date="2011" name="Stand. Genomic Sci.">
        <title>Genome sequence of the filamentous, gliding Thiothrix nivea neotype strain (JP2(T)).</title>
        <authorList>
            <person name="Lapidus A."/>
            <person name="Nolan M."/>
            <person name="Lucas S."/>
            <person name="Glavina Del Rio T."/>
            <person name="Tice H."/>
            <person name="Cheng J.F."/>
            <person name="Tapia R."/>
            <person name="Han C."/>
            <person name="Goodwin L."/>
            <person name="Pitluck S."/>
            <person name="Liolios K."/>
            <person name="Pagani I."/>
            <person name="Ivanova N."/>
            <person name="Huntemann M."/>
            <person name="Mavromatis K."/>
            <person name="Mikhailova N."/>
            <person name="Pati A."/>
            <person name="Chen A."/>
            <person name="Palaniappan K."/>
            <person name="Land M."/>
            <person name="Brambilla E.M."/>
            <person name="Rohde M."/>
            <person name="Abt B."/>
            <person name="Verbarg S."/>
            <person name="Goker M."/>
            <person name="Bristow J."/>
            <person name="Eisen J.A."/>
            <person name="Markowitz V."/>
            <person name="Hugenholtz P."/>
            <person name="Kyrpides N.C."/>
            <person name="Klenk H.P."/>
            <person name="Woyke T."/>
        </authorList>
    </citation>
    <scope>NUCLEOTIDE SEQUENCE [LARGE SCALE GENOMIC DNA]</scope>
    <source>
        <strain evidence="15">ATCC 35100 / DSM 5205 / JP2</strain>
    </source>
</reference>
<dbReference type="GO" id="GO:0006099">
    <property type="term" value="P:tricarboxylic acid cycle"/>
    <property type="evidence" value="ECO:0007669"/>
    <property type="project" value="UniProtKB-UniRule"/>
</dbReference>
<comment type="pathway">
    <text evidence="2 11">Amino-acid degradation; L-lysine degradation via saccharopine pathway; glutaryl-CoA from L-lysine: step 6/6.</text>
</comment>
<keyword evidence="7 11" id="KW-0808">Transferase</keyword>
<keyword evidence="9 11" id="KW-0012">Acyltransferase</keyword>
<comment type="cofactor">
    <cofactor evidence="11">
        <name>(R)-lipoate</name>
        <dbReference type="ChEBI" id="CHEBI:83088"/>
    </cofactor>
    <text evidence="11">Binds 1 lipoyl cofactor covalently.</text>
</comment>
<comment type="catalytic activity">
    <reaction evidence="10 11">
        <text>N(6)-[(R)-dihydrolipoyl]-L-lysyl-[protein] + succinyl-CoA = N(6)-[(R)-S(8)-succinyldihydrolipoyl]-L-lysyl-[protein] + CoA</text>
        <dbReference type="Rhea" id="RHEA:15213"/>
        <dbReference type="Rhea" id="RHEA-COMP:10475"/>
        <dbReference type="Rhea" id="RHEA-COMP:20092"/>
        <dbReference type="ChEBI" id="CHEBI:57287"/>
        <dbReference type="ChEBI" id="CHEBI:57292"/>
        <dbReference type="ChEBI" id="CHEBI:83100"/>
        <dbReference type="ChEBI" id="CHEBI:83120"/>
        <dbReference type="EC" id="2.3.1.61"/>
    </reaction>
</comment>
<dbReference type="GO" id="GO:0004149">
    <property type="term" value="F:dihydrolipoyllysine-residue succinyltransferase activity"/>
    <property type="evidence" value="ECO:0007669"/>
    <property type="project" value="UniProtKB-UniRule"/>
</dbReference>
<dbReference type="FunFam" id="3.30.559.10:FF:000007">
    <property type="entry name" value="Dihydrolipoamide acetyltransferase component of pyruvate dehydrogenase complex"/>
    <property type="match status" value="1"/>
</dbReference>
<dbReference type="EC" id="2.3.1.61" evidence="4 11"/>
<dbReference type="InterPro" id="IPR004167">
    <property type="entry name" value="PSBD"/>
</dbReference>
<dbReference type="AlphaFoldDB" id="A0A656H8Q0"/>
<evidence type="ECO:0000259" key="12">
    <source>
        <dbReference type="PROSITE" id="PS50968"/>
    </source>
</evidence>
<dbReference type="InterPro" id="IPR000089">
    <property type="entry name" value="Biotin_lipoyl"/>
</dbReference>
<dbReference type="Pfam" id="PF00198">
    <property type="entry name" value="2-oxoacid_dh"/>
    <property type="match status" value="1"/>
</dbReference>
<dbReference type="Gene3D" id="2.40.50.100">
    <property type="match status" value="1"/>
</dbReference>
<dbReference type="Gene3D" id="4.10.320.10">
    <property type="entry name" value="E3-binding domain"/>
    <property type="match status" value="1"/>
</dbReference>
<dbReference type="GO" id="GO:0005829">
    <property type="term" value="C:cytosol"/>
    <property type="evidence" value="ECO:0007669"/>
    <property type="project" value="TreeGrafter"/>
</dbReference>
<dbReference type="Proteomes" id="UP000005317">
    <property type="component" value="Unassembled WGS sequence"/>
</dbReference>
<dbReference type="NCBIfam" id="NF004309">
    <property type="entry name" value="PRK05704.1"/>
    <property type="match status" value="1"/>
</dbReference>
<evidence type="ECO:0000256" key="5">
    <source>
        <dbReference type="ARBA" id="ARBA00019511"/>
    </source>
</evidence>
<dbReference type="GO" id="GO:0033512">
    <property type="term" value="P:L-lysine catabolic process to acetyl-CoA via saccharopine"/>
    <property type="evidence" value="ECO:0007669"/>
    <property type="project" value="UniProtKB-UniRule"/>
</dbReference>
<dbReference type="NCBIfam" id="TIGR01347">
    <property type="entry name" value="sucB"/>
    <property type="match status" value="1"/>
</dbReference>
<dbReference type="CDD" id="cd06849">
    <property type="entry name" value="lipoyl_domain"/>
    <property type="match status" value="1"/>
</dbReference>
<dbReference type="Pfam" id="PF02817">
    <property type="entry name" value="E3_binding"/>
    <property type="match status" value="1"/>
</dbReference>
<accession>A0A656H8Q0</accession>
<dbReference type="SUPFAM" id="SSF52777">
    <property type="entry name" value="CoA-dependent acyltransferases"/>
    <property type="match status" value="1"/>
</dbReference>
<dbReference type="PROSITE" id="PS50968">
    <property type="entry name" value="BIOTINYL_LIPOYL"/>
    <property type="match status" value="1"/>
</dbReference>
<keyword evidence="8 11" id="KW-0450">Lipoyl</keyword>
<evidence type="ECO:0000259" key="13">
    <source>
        <dbReference type="PROSITE" id="PS51826"/>
    </source>
</evidence>
<dbReference type="PANTHER" id="PTHR43416">
    <property type="entry name" value="DIHYDROLIPOYLLYSINE-RESIDUE SUCCINYLTRANSFERASE COMPONENT OF 2-OXOGLUTARATE DEHYDROGENASE COMPLEX, MITOCHONDRIAL-RELATED"/>
    <property type="match status" value="1"/>
</dbReference>
<evidence type="ECO:0000313" key="15">
    <source>
        <dbReference type="Proteomes" id="UP000005317"/>
    </source>
</evidence>
<feature type="domain" description="Lipoyl-binding" evidence="12">
    <location>
        <begin position="2"/>
        <end position="77"/>
    </location>
</feature>
<evidence type="ECO:0000256" key="3">
    <source>
        <dbReference type="ARBA" id="ARBA00007317"/>
    </source>
</evidence>
<evidence type="ECO:0000256" key="1">
    <source>
        <dbReference type="ARBA" id="ARBA00004052"/>
    </source>
</evidence>
<comment type="function">
    <text evidence="1 11">E2 component of the 2-oxoglutarate dehydrogenase (OGDH) complex which catalyzes the second step in the conversion of 2-oxoglutarate to succinyl-CoA and CO(2).</text>
</comment>
<dbReference type="OrthoDB" id="9805770at2"/>
<proteinExistence type="inferred from homology"/>
<dbReference type="SUPFAM" id="SSF51230">
    <property type="entry name" value="Single hybrid motif"/>
    <property type="match status" value="1"/>
</dbReference>
<dbReference type="SUPFAM" id="SSF47005">
    <property type="entry name" value="Peripheral subunit-binding domain of 2-oxo acid dehydrogenase complex"/>
    <property type="match status" value="1"/>
</dbReference>